<dbReference type="InterPro" id="IPR021516">
    <property type="entry name" value="DUF3179"/>
</dbReference>
<dbReference type="AlphaFoldDB" id="A0A3B0S9D8"/>
<dbReference type="Pfam" id="PF11376">
    <property type="entry name" value="DUF3179"/>
    <property type="match status" value="1"/>
</dbReference>
<reference evidence="1" key="1">
    <citation type="submission" date="2018-06" db="EMBL/GenBank/DDBJ databases">
        <authorList>
            <person name="Zhirakovskaya E."/>
        </authorList>
    </citation>
    <scope>NUCLEOTIDE SEQUENCE</scope>
</reference>
<feature type="non-terminal residue" evidence="1">
    <location>
        <position position="1"/>
    </location>
</feature>
<name>A0A3B0S9D8_9ZZZZ</name>
<organism evidence="1">
    <name type="scientific">hydrothermal vent metagenome</name>
    <dbReference type="NCBI Taxonomy" id="652676"/>
    <lineage>
        <taxon>unclassified sequences</taxon>
        <taxon>metagenomes</taxon>
        <taxon>ecological metagenomes</taxon>
    </lineage>
</organism>
<dbReference type="EMBL" id="UOEE01000239">
    <property type="protein sequence ID" value="VAV97108.1"/>
    <property type="molecule type" value="Genomic_DNA"/>
</dbReference>
<evidence type="ECO:0008006" key="2">
    <source>
        <dbReference type="Google" id="ProtNLM"/>
    </source>
</evidence>
<proteinExistence type="predicted"/>
<protein>
    <recommendedName>
        <fullName evidence="2">DUF3179 domain-containing protein</fullName>
    </recommendedName>
</protein>
<sequence length="331" mass="36961">VFMSRYLKTILPFLLLLLLWAGAANAGFGKKDWPNRQQWQKTDFSNYLVPASEFTDGGPGKDGIPAIDSPNFEPVQNMDLDPRSPVIVVEIEGFARAYPLSILIWHEIVNDEIAGHPITVTFCPLCNASVVFDRVVDGQVTSFGVTGILRKSDMIMYDRATQSWWQQFTGRAIVGAQSGKKLTRRPAQLIAFSEFKQAYPTGQVLVPPLPITRPYGRNPYVDYDTKGRPFNVFVKVPRGFSKMDRVVVVGNQAWKMSSIAKAGILTAGDLRLRWSAGQVSALDTARIADGRDVGSVVVERKTEQGEWQLVVYDVTFAFVFAAFQPKGKWHR</sequence>
<accession>A0A3B0S9D8</accession>
<evidence type="ECO:0000313" key="1">
    <source>
        <dbReference type="EMBL" id="VAV97108.1"/>
    </source>
</evidence>
<gene>
    <name evidence="1" type="ORF">MNBD_ALPHA06-2127</name>
</gene>